<dbReference type="RefSeq" id="WP_227570013.1">
    <property type="nucleotide sequence ID" value="NZ_CP101988.1"/>
</dbReference>
<sequence length="98" mass="9564">MSFTVDIAALDTAAAELDAVAANLRAADVAGPFAPIGEALPGTQTAEAAVWVSTRIGAAVQVMGDQVAAMSASASGTAASYRASDAAVGERFCSVGSS</sequence>
<protein>
    <recommendedName>
        <fullName evidence="3">PE domain-containing protein</fullName>
    </recommendedName>
</protein>
<dbReference type="EMBL" id="CP101988">
    <property type="protein sequence ID" value="UUI75106.1"/>
    <property type="molecule type" value="Genomic_DNA"/>
</dbReference>
<dbReference type="Proteomes" id="UP001316189">
    <property type="component" value="Chromosome"/>
</dbReference>
<organism evidence="1 2">
    <name type="scientific">Cellulomonas chengniuliangii</name>
    <dbReference type="NCBI Taxonomy" id="2968084"/>
    <lineage>
        <taxon>Bacteria</taxon>
        <taxon>Bacillati</taxon>
        <taxon>Actinomycetota</taxon>
        <taxon>Actinomycetes</taxon>
        <taxon>Micrococcales</taxon>
        <taxon>Cellulomonadaceae</taxon>
        <taxon>Cellulomonas</taxon>
    </lineage>
</organism>
<reference evidence="1 2" key="1">
    <citation type="submission" date="2022-07" db="EMBL/GenBank/DDBJ databases">
        <title>Novel species in genus cellulomonas.</title>
        <authorList>
            <person name="Ye L."/>
        </authorList>
    </citation>
    <scope>NUCLEOTIDE SEQUENCE [LARGE SCALE GENOMIC DNA]</scope>
    <source>
        <strain evidence="2">zg-Y338</strain>
    </source>
</reference>
<gene>
    <name evidence="1" type="ORF">NP064_15235</name>
</gene>
<proteinExistence type="predicted"/>
<accession>A0ABY5KX88</accession>
<keyword evidence="2" id="KW-1185">Reference proteome</keyword>
<evidence type="ECO:0000313" key="2">
    <source>
        <dbReference type="Proteomes" id="UP001316189"/>
    </source>
</evidence>
<evidence type="ECO:0008006" key="3">
    <source>
        <dbReference type="Google" id="ProtNLM"/>
    </source>
</evidence>
<evidence type="ECO:0000313" key="1">
    <source>
        <dbReference type="EMBL" id="UUI75106.1"/>
    </source>
</evidence>
<name>A0ABY5KX88_9CELL</name>